<evidence type="ECO:0000259" key="14">
    <source>
        <dbReference type="PROSITE" id="PS50835"/>
    </source>
</evidence>
<evidence type="ECO:0000256" key="4">
    <source>
        <dbReference type="ARBA" id="ARBA00022729"/>
    </source>
</evidence>
<protein>
    <submittedName>
        <fullName evidence="16">CMRF35-like molecule 5</fullName>
    </submittedName>
</protein>
<sequence>MWQFPSLLFLFLPGSCTAQDSVTGPEEVSGQEQGSLTVQCQYTSGWKDYKKYWCRRDGLRSCEILIETDKSELFVKENRVSIRDDQTAFIFTVTMEDLRMSDAGIYWCGIVTAELDSMFIVNVNINPAPESSTMTTVATNLTATPTTVENTGKEQVTQNSSHIRSLLSNIYVLLMVFVELPVFLSMLSAVLWVTRPQRCFGGGEIDLVKTHSPVA</sequence>
<dbReference type="InterPro" id="IPR013106">
    <property type="entry name" value="Ig_V-set"/>
</dbReference>
<feature type="domain" description="Ig-like" evidence="14">
    <location>
        <begin position="5"/>
        <end position="108"/>
    </location>
</feature>
<dbReference type="InterPro" id="IPR050671">
    <property type="entry name" value="CD300_family_receptors"/>
</dbReference>
<gene>
    <name evidence="16" type="primary">LOC110305324</name>
</gene>
<keyword evidence="7 12" id="KW-0472">Membrane</keyword>
<evidence type="ECO:0000256" key="5">
    <source>
        <dbReference type="ARBA" id="ARBA00022859"/>
    </source>
</evidence>
<evidence type="ECO:0000256" key="1">
    <source>
        <dbReference type="ARBA" id="ARBA00004251"/>
    </source>
</evidence>
<keyword evidence="9" id="KW-0675">Receptor</keyword>
<evidence type="ECO:0000256" key="12">
    <source>
        <dbReference type="SAM" id="Phobius"/>
    </source>
</evidence>
<dbReference type="GO" id="GO:0004888">
    <property type="term" value="F:transmembrane signaling receptor activity"/>
    <property type="evidence" value="ECO:0007669"/>
    <property type="project" value="TreeGrafter"/>
</dbReference>
<keyword evidence="5" id="KW-0391">Immunity</keyword>
<evidence type="ECO:0000256" key="10">
    <source>
        <dbReference type="ARBA" id="ARBA00023319"/>
    </source>
</evidence>
<evidence type="ECO:0000313" key="16">
    <source>
        <dbReference type="RefSeq" id="XP_021032904.1"/>
    </source>
</evidence>
<feature type="transmembrane region" description="Helical" evidence="12">
    <location>
        <begin position="170"/>
        <end position="193"/>
    </location>
</feature>
<dbReference type="GO" id="GO:0002376">
    <property type="term" value="P:immune system process"/>
    <property type="evidence" value="ECO:0007669"/>
    <property type="project" value="UniProtKB-KW"/>
</dbReference>
<dbReference type="CDD" id="cd05716">
    <property type="entry name" value="IgV_pIgR_like"/>
    <property type="match status" value="1"/>
</dbReference>
<feature type="chain" id="PRO_5028249922" evidence="13">
    <location>
        <begin position="19"/>
        <end position="215"/>
    </location>
</feature>
<keyword evidence="2" id="KW-1003">Cell membrane</keyword>
<dbReference type="PANTHER" id="PTHR11860:SF101">
    <property type="entry name" value="CMRF35-LIKE MOLECULE 1"/>
    <property type="match status" value="1"/>
</dbReference>
<evidence type="ECO:0000256" key="6">
    <source>
        <dbReference type="ARBA" id="ARBA00022989"/>
    </source>
</evidence>
<proteinExistence type="inferred from homology"/>
<dbReference type="SMART" id="SM00409">
    <property type="entry name" value="IG"/>
    <property type="match status" value="1"/>
</dbReference>
<dbReference type="PROSITE" id="PS50835">
    <property type="entry name" value="IG_LIKE"/>
    <property type="match status" value="1"/>
</dbReference>
<keyword evidence="3 12" id="KW-0812">Transmembrane</keyword>
<accession>A0A6P5QV74</accession>
<reference evidence="16" key="1">
    <citation type="submission" date="2025-08" db="UniProtKB">
        <authorList>
            <consortium name="RefSeq"/>
        </authorList>
    </citation>
    <scope>IDENTIFICATION</scope>
</reference>
<dbReference type="SUPFAM" id="SSF48726">
    <property type="entry name" value="Immunoglobulin"/>
    <property type="match status" value="1"/>
</dbReference>
<evidence type="ECO:0000256" key="11">
    <source>
        <dbReference type="ARBA" id="ARBA00043958"/>
    </source>
</evidence>
<dbReference type="PANTHER" id="PTHR11860">
    <property type="entry name" value="POLYMERIC-IMMUNOGLOBULIN RECEPTOR"/>
    <property type="match status" value="1"/>
</dbReference>
<feature type="signal peptide" evidence="13">
    <location>
        <begin position="1"/>
        <end position="18"/>
    </location>
</feature>
<dbReference type="Pfam" id="PF07686">
    <property type="entry name" value="V-set"/>
    <property type="match status" value="1"/>
</dbReference>
<evidence type="ECO:0000256" key="9">
    <source>
        <dbReference type="ARBA" id="ARBA00023170"/>
    </source>
</evidence>
<evidence type="ECO:0000256" key="8">
    <source>
        <dbReference type="ARBA" id="ARBA00023157"/>
    </source>
</evidence>
<evidence type="ECO:0000256" key="7">
    <source>
        <dbReference type="ARBA" id="ARBA00023136"/>
    </source>
</evidence>
<dbReference type="InterPro" id="IPR007110">
    <property type="entry name" value="Ig-like_dom"/>
</dbReference>
<comment type="subcellular location">
    <subcellularLocation>
        <location evidence="1">Cell membrane</location>
        <topology evidence="1">Single-pass type I membrane protein</topology>
    </subcellularLocation>
</comment>
<dbReference type="FunFam" id="2.60.40.10:FF:000370">
    <property type="entry name" value="CMRF35-like molecule 1"/>
    <property type="match status" value="1"/>
</dbReference>
<name>A0A6P5QV74_MUSCR</name>
<keyword evidence="15" id="KW-1185">Reference proteome</keyword>
<dbReference type="RefSeq" id="XP_021032904.1">
    <property type="nucleotide sequence ID" value="XM_021177245.2"/>
</dbReference>
<evidence type="ECO:0000256" key="13">
    <source>
        <dbReference type="SAM" id="SignalP"/>
    </source>
</evidence>
<evidence type="ECO:0000256" key="3">
    <source>
        <dbReference type="ARBA" id="ARBA00022692"/>
    </source>
</evidence>
<dbReference type="Gene3D" id="2.60.40.10">
    <property type="entry name" value="Immunoglobulins"/>
    <property type="match status" value="1"/>
</dbReference>
<dbReference type="GO" id="GO:0005886">
    <property type="term" value="C:plasma membrane"/>
    <property type="evidence" value="ECO:0007669"/>
    <property type="project" value="UniProtKB-SubCell"/>
</dbReference>
<dbReference type="KEGG" id="mcal:110305324"/>
<comment type="similarity">
    <text evidence="11">Belongs to the CD300 family.</text>
</comment>
<evidence type="ECO:0000256" key="2">
    <source>
        <dbReference type="ARBA" id="ARBA00022475"/>
    </source>
</evidence>
<evidence type="ECO:0000313" key="15">
    <source>
        <dbReference type="Proteomes" id="UP000515126"/>
    </source>
</evidence>
<dbReference type="InterPro" id="IPR013783">
    <property type="entry name" value="Ig-like_fold"/>
</dbReference>
<dbReference type="GeneID" id="110305324"/>
<keyword evidence="4 13" id="KW-0732">Signal</keyword>
<dbReference type="Proteomes" id="UP000515126">
    <property type="component" value="Chromosome 11"/>
</dbReference>
<dbReference type="InterPro" id="IPR036179">
    <property type="entry name" value="Ig-like_dom_sf"/>
</dbReference>
<keyword evidence="6 12" id="KW-1133">Transmembrane helix</keyword>
<organism evidence="15 16">
    <name type="scientific">Mus caroli</name>
    <name type="common">Ryukyu mouse</name>
    <name type="synonym">Ricefield mouse</name>
    <dbReference type="NCBI Taxonomy" id="10089"/>
    <lineage>
        <taxon>Eukaryota</taxon>
        <taxon>Metazoa</taxon>
        <taxon>Chordata</taxon>
        <taxon>Craniata</taxon>
        <taxon>Vertebrata</taxon>
        <taxon>Euteleostomi</taxon>
        <taxon>Mammalia</taxon>
        <taxon>Eutheria</taxon>
        <taxon>Euarchontoglires</taxon>
        <taxon>Glires</taxon>
        <taxon>Rodentia</taxon>
        <taxon>Myomorpha</taxon>
        <taxon>Muroidea</taxon>
        <taxon>Muridae</taxon>
        <taxon>Murinae</taxon>
        <taxon>Mus</taxon>
        <taxon>Mus</taxon>
    </lineage>
</organism>
<dbReference type="AlphaFoldDB" id="A0A6P5QV74"/>
<keyword evidence="10" id="KW-0393">Immunoglobulin domain</keyword>
<dbReference type="InterPro" id="IPR003599">
    <property type="entry name" value="Ig_sub"/>
</dbReference>
<keyword evidence="8" id="KW-1015">Disulfide bond</keyword>